<evidence type="ECO:0000259" key="2">
    <source>
        <dbReference type="Pfam" id="PF01636"/>
    </source>
</evidence>
<comment type="caution">
    <text evidence="3">The sequence shown here is derived from an EMBL/GenBank/DDBJ whole genome shotgun (WGS) entry which is preliminary data.</text>
</comment>
<keyword evidence="4" id="KW-1185">Reference proteome</keyword>
<dbReference type="SUPFAM" id="SSF56112">
    <property type="entry name" value="Protein kinase-like (PK-like)"/>
    <property type="match status" value="1"/>
</dbReference>
<dbReference type="PANTHER" id="PTHR21064">
    <property type="entry name" value="AMINOGLYCOSIDE PHOSPHOTRANSFERASE DOMAIN-CONTAINING PROTEIN-RELATED"/>
    <property type="match status" value="1"/>
</dbReference>
<name>A0ABV6YSZ1_UNCC1</name>
<evidence type="ECO:0000313" key="3">
    <source>
        <dbReference type="EMBL" id="MFC1849325.1"/>
    </source>
</evidence>
<dbReference type="Pfam" id="PF01636">
    <property type="entry name" value="APH"/>
    <property type="match status" value="1"/>
</dbReference>
<dbReference type="Proteomes" id="UP001594351">
    <property type="component" value="Unassembled WGS sequence"/>
</dbReference>
<dbReference type="PANTHER" id="PTHR21064:SF6">
    <property type="entry name" value="AMINOGLYCOSIDE PHOSPHOTRANSFERASE DOMAIN-CONTAINING PROTEIN"/>
    <property type="match status" value="1"/>
</dbReference>
<gene>
    <name evidence="3" type="ORF">ACFL27_03865</name>
</gene>
<protein>
    <submittedName>
        <fullName evidence="3">Phosphotransferase enzyme family protein</fullName>
    </submittedName>
</protein>
<dbReference type="InterPro" id="IPR050249">
    <property type="entry name" value="Pseudomonas-type_ThrB"/>
</dbReference>
<dbReference type="InterPro" id="IPR002575">
    <property type="entry name" value="Aminoglycoside_PTrfase"/>
</dbReference>
<evidence type="ECO:0000256" key="1">
    <source>
        <dbReference type="ARBA" id="ARBA00038240"/>
    </source>
</evidence>
<accession>A0ABV6YSZ1</accession>
<dbReference type="Gene3D" id="3.90.1200.10">
    <property type="match status" value="1"/>
</dbReference>
<feature type="domain" description="Aminoglycoside phosphotransferase" evidence="2">
    <location>
        <begin position="67"/>
        <end position="288"/>
    </location>
</feature>
<evidence type="ECO:0000313" key="4">
    <source>
        <dbReference type="Proteomes" id="UP001594351"/>
    </source>
</evidence>
<organism evidence="3 4">
    <name type="scientific">candidate division CSSED10-310 bacterium</name>
    <dbReference type="NCBI Taxonomy" id="2855610"/>
    <lineage>
        <taxon>Bacteria</taxon>
        <taxon>Bacteria division CSSED10-310</taxon>
    </lineage>
</organism>
<comment type="similarity">
    <text evidence="1">Belongs to the pseudomonas-type ThrB family.</text>
</comment>
<reference evidence="3 4" key="1">
    <citation type="submission" date="2024-09" db="EMBL/GenBank/DDBJ databases">
        <title>Laminarin stimulates single cell rates of sulfate reduction while oxygen inhibits transcriptomic activity in coastal marine sediment.</title>
        <authorList>
            <person name="Lindsay M."/>
            <person name="Orcutt B."/>
            <person name="Emerson D."/>
            <person name="Stepanauskas R."/>
            <person name="D'Angelo T."/>
        </authorList>
    </citation>
    <scope>NUCLEOTIDE SEQUENCE [LARGE SCALE GENOMIC DNA]</scope>
    <source>
        <strain evidence="3">SAG AM-311-K15</strain>
    </source>
</reference>
<proteinExistence type="inferred from homology"/>
<sequence length="348" mass="40069">MKPFEELTRLGRKRRMRHMAHCALEAYGLGAARFILTRHAGNTLYRVFSPTHQGLTRTNSLFEPGLFLLRIHWPGYRAESAIQLELEWLLALRKECDLPVPEPVPTLQGDLVNQVSCPGIPEPRSCSLLRWVKGRRVGTRAVSRHYAAQGRLMAQMHNFSQSWLTPEGGRLRKYDWEGLFQKIPALCLPVYDVWSLLPQSYLGPFESVTHKVRTAMDSLGSSPNVFGMIHADLGVDANLLFQRDQPRAIDFDESGLGYWVYDLAVALEHCREQKEFDTFRHALLEAYSELRVLPQEHVCYLDLFMAALDVHIGLWANALAYLRPERSDERRRAKRCLRLVEQYLVEAR</sequence>
<dbReference type="EMBL" id="JBHPBY010000033">
    <property type="protein sequence ID" value="MFC1849325.1"/>
    <property type="molecule type" value="Genomic_DNA"/>
</dbReference>
<dbReference type="InterPro" id="IPR011009">
    <property type="entry name" value="Kinase-like_dom_sf"/>
</dbReference>